<keyword evidence="1" id="KW-0175">Coiled coil</keyword>
<evidence type="ECO:0000256" key="2">
    <source>
        <dbReference type="SAM" id="MobiDB-lite"/>
    </source>
</evidence>
<organism evidence="3 4">
    <name type="scientific">Streblomastix strix</name>
    <dbReference type="NCBI Taxonomy" id="222440"/>
    <lineage>
        <taxon>Eukaryota</taxon>
        <taxon>Metamonada</taxon>
        <taxon>Preaxostyla</taxon>
        <taxon>Oxymonadida</taxon>
        <taxon>Streblomastigidae</taxon>
        <taxon>Streblomastix</taxon>
    </lineage>
</organism>
<accession>A0A5J4UQE2</accession>
<feature type="region of interest" description="Disordered" evidence="2">
    <location>
        <begin position="247"/>
        <end position="271"/>
    </location>
</feature>
<dbReference type="AlphaFoldDB" id="A0A5J4UQE2"/>
<dbReference type="Proteomes" id="UP000324800">
    <property type="component" value="Unassembled WGS sequence"/>
</dbReference>
<protein>
    <submittedName>
        <fullName evidence="3">Uncharacterized protein</fullName>
    </submittedName>
</protein>
<sequence length="284" mass="33260">MHVDNRLEISAILNCLTLKRGKEDEIEAAVEISLKMFDTQNKLKKIKKNKTFESTKDEVKERKNLAKLEEFNDHIEPTKQKNLVKLEVEIFQERGITYKNLNCAVDEFIQICRKEKHSSISTGYDLAQERRKAAKNAKNNAEQDRLRKIKEKEEMFNRFSFKQNGRPHIEQECINVAKGTNFKECNFKRQTQRYNRKPFELVQLQETLKLKAVAVENSAILTRAQEEPMKHAIFVINLEQFKNISLQNRERGRKTNSGNNKNEDREGNFTDGALQLDPQIFLSQ</sequence>
<comment type="caution">
    <text evidence="3">The sequence shown here is derived from an EMBL/GenBank/DDBJ whole genome shotgun (WGS) entry which is preliminary data.</text>
</comment>
<dbReference type="EMBL" id="SNRW01013780">
    <property type="protein sequence ID" value="KAA6372221.1"/>
    <property type="molecule type" value="Genomic_DNA"/>
</dbReference>
<evidence type="ECO:0000313" key="4">
    <source>
        <dbReference type="Proteomes" id="UP000324800"/>
    </source>
</evidence>
<name>A0A5J4UQE2_9EUKA</name>
<feature type="coiled-coil region" evidence="1">
    <location>
        <begin position="124"/>
        <end position="154"/>
    </location>
</feature>
<gene>
    <name evidence="3" type="ORF">EZS28_032252</name>
</gene>
<evidence type="ECO:0000313" key="3">
    <source>
        <dbReference type="EMBL" id="KAA6372221.1"/>
    </source>
</evidence>
<reference evidence="3 4" key="1">
    <citation type="submission" date="2019-03" db="EMBL/GenBank/DDBJ databases">
        <title>Single cell metagenomics reveals metabolic interactions within the superorganism composed of flagellate Streblomastix strix and complex community of Bacteroidetes bacteria on its surface.</title>
        <authorList>
            <person name="Treitli S.C."/>
            <person name="Kolisko M."/>
            <person name="Husnik F."/>
            <person name="Keeling P."/>
            <person name="Hampl V."/>
        </authorList>
    </citation>
    <scope>NUCLEOTIDE SEQUENCE [LARGE SCALE GENOMIC DNA]</scope>
    <source>
        <strain evidence="3">ST1C</strain>
    </source>
</reference>
<proteinExistence type="predicted"/>
<evidence type="ECO:0000256" key="1">
    <source>
        <dbReference type="SAM" id="Coils"/>
    </source>
</evidence>